<keyword evidence="1" id="KW-1133">Transmembrane helix</keyword>
<comment type="caution">
    <text evidence="2">The sequence shown here is derived from an EMBL/GenBank/DDBJ whole genome shotgun (WGS) entry which is preliminary data.</text>
</comment>
<organism evidence="2 3">
    <name type="scientific">Lentzea indica</name>
    <dbReference type="NCBI Taxonomy" id="2604800"/>
    <lineage>
        <taxon>Bacteria</taxon>
        <taxon>Bacillati</taxon>
        <taxon>Actinomycetota</taxon>
        <taxon>Actinomycetes</taxon>
        <taxon>Pseudonocardiales</taxon>
        <taxon>Pseudonocardiaceae</taxon>
        <taxon>Lentzea</taxon>
    </lineage>
</organism>
<evidence type="ECO:0000313" key="2">
    <source>
        <dbReference type="EMBL" id="NKE57020.1"/>
    </source>
</evidence>
<reference evidence="2 3" key="1">
    <citation type="submission" date="2019-08" db="EMBL/GenBank/DDBJ databases">
        <title>Lentzea from Indian Himalayas.</title>
        <authorList>
            <person name="Mandal S."/>
            <person name="Mallick Gupta A."/>
            <person name="Maiti P.K."/>
            <person name="Sarkar J."/>
            <person name="Mandal S."/>
        </authorList>
    </citation>
    <scope>NUCLEOTIDE SEQUENCE [LARGE SCALE GENOMIC DNA]</scope>
    <source>
        <strain evidence="2 3">PSKA42</strain>
    </source>
</reference>
<protein>
    <submittedName>
        <fullName evidence="2">Uncharacterized protein</fullName>
    </submittedName>
</protein>
<keyword evidence="1" id="KW-0812">Transmembrane</keyword>
<keyword evidence="3" id="KW-1185">Reference proteome</keyword>
<sequence length="114" mass="12154">MLVRLLRARRRVPPLAYFHLATALVSLGFWIGFVAAGPVVLAWIGWAVLNLTNGLGDTLLTKGWRKRNPAAAGNAYLKAATEAVFTTKRPLPLVHGILAGGTYFTALAAALISS</sequence>
<evidence type="ECO:0000313" key="3">
    <source>
        <dbReference type="Proteomes" id="UP001515943"/>
    </source>
</evidence>
<accession>A0ABX1FE28</accession>
<evidence type="ECO:0000256" key="1">
    <source>
        <dbReference type="SAM" id="Phobius"/>
    </source>
</evidence>
<proteinExistence type="predicted"/>
<keyword evidence="1" id="KW-0472">Membrane</keyword>
<dbReference type="Proteomes" id="UP001515943">
    <property type="component" value="Unassembled WGS sequence"/>
</dbReference>
<dbReference type="EMBL" id="VSRL01000024">
    <property type="protein sequence ID" value="NKE57020.1"/>
    <property type="molecule type" value="Genomic_DNA"/>
</dbReference>
<feature type="transmembrane region" description="Helical" evidence="1">
    <location>
        <begin position="20"/>
        <end position="46"/>
    </location>
</feature>
<gene>
    <name evidence="2" type="ORF">FXN61_09280</name>
</gene>
<name>A0ABX1FE28_9PSEU</name>
<feature type="transmembrane region" description="Helical" evidence="1">
    <location>
        <begin position="93"/>
        <end position="112"/>
    </location>
</feature>